<organism evidence="1 2">
    <name type="scientific">Actinoplanes cyaneus</name>
    <dbReference type="NCBI Taxonomy" id="52696"/>
    <lineage>
        <taxon>Bacteria</taxon>
        <taxon>Bacillati</taxon>
        <taxon>Actinomycetota</taxon>
        <taxon>Actinomycetes</taxon>
        <taxon>Micromonosporales</taxon>
        <taxon>Micromonosporaceae</taxon>
        <taxon>Actinoplanes</taxon>
    </lineage>
</organism>
<reference evidence="1" key="1">
    <citation type="submission" date="2021-01" db="EMBL/GenBank/DDBJ databases">
        <title>Whole genome shotgun sequence of Actinoplanes cyaneus NBRC 14990.</title>
        <authorList>
            <person name="Komaki H."/>
            <person name="Tamura T."/>
        </authorList>
    </citation>
    <scope>NUCLEOTIDE SEQUENCE</scope>
    <source>
        <strain evidence="1">NBRC 14990</strain>
    </source>
</reference>
<gene>
    <name evidence="1" type="ORF">Acy02nite_70830</name>
</gene>
<sequence>MIAMRTAELLAMLDPLPYGKRMRHLAAWARTAPDRAEVCAELSAGDAYERRLALFAALAAGDTVAVDAATGDPLPALRSIAIAATLRAGRLTVAVAELAAVDRRHIHRTLRAAPDPAVADALIGKIRERFGDDEAAAILPACGASTVRTLLPGLAHAANLVLVARRHPRVFTDYATGVLAAAAPDARARQWSELAPAVLALDPKHALDLLEHYAPESTLPGRLTAYGPLAKHFPARVAALLTAPARADWLRTAALPSGLLRRLGTLPDDELAPLARRLAALAPLLRALPPARRAAIYRASLAEVDAERHIPAYEVLDLLPAADRAREARRLLSLDRVRADEAWTLDLSAYLDWPEAAASQETALRSGDAGERARAYTRLVEAAGRSRDPRVVATLVTRLTRLRNEQDPVRSAALTALAGVSRLFTAPAATELTTVTADALEARDSSAATTGALSRLAAATLQHHVDVPELRDWALLTIDLLSTAATVPTLHRFDRVLRRGQETMVFDRLRPWVEANLDRGRYAPLFALAAALGKRAWRLPGLQELLGRATGPDTLPWVAEAAITRWLQDPRSRDERVGAVLAADPSAVLLGPVWDVIADRRTDLLDEVLYRRPVGRFADRRAVWAPRWVRHPERWLPRQLSALAALHARTLDDPGADPGPRVAALMSVAPLGATGHALVLKYVDAPEVPLAEAALGALVRTEQPGLALPVLLAHAGDDRARVALYAAARAAKFLPPGTLVPPVTALLDPAAAVKVTSRKEAVRILARYGPAGTMDRLLDAYQAVGQHRDVRAAITGAVRQRLDAEASWAVLDRAVAASREERRAVLSTSPYAVPAPHRSRYAALIVAAARADDREVRTLALGQLATWAPWAGDLTDLVVDRLTDLDERLVTIAVAGLLRATGGHALGPALTRLLAVTDSDPRPGDDLPARRRIETLVDGAGVLSGSWPPATDRSPLVTAARGLVVRPGYRAVALAALVRLGRFDNLTEIADQCTGRPAIAVRLADLIGARMRGDQALTEPAFLHDLIERLIRRGDLAAGLFATRLIRAGAGYGWAGRWRDLVLALRTHPDPDVRDDALAISMS</sequence>
<dbReference type="AlphaFoldDB" id="A0A919M7W4"/>
<name>A0A919M7W4_9ACTN</name>
<proteinExistence type="predicted"/>
<accession>A0A919M7W4</accession>
<dbReference type="EMBL" id="BOMH01000058">
    <property type="protein sequence ID" value="GID69202.1"/>
    <property type="molecule type" value="Genomic_DNA"/>
</dbReference>
<keyword evidence="2" id="KW-1185">Reference proteome</keyword>
<protein>
    <submittedName>
        <fullName evidence="1">Uncharacterized protein</fullName>
    </submittedName>
</protein>
<evidence type="ECO:0000313" key="2">
    <source>
        <dbReference type="Proteomes" id="UP000619479"/>
    </source>
</evidence>
<dbReference type="Proteomes" id="UP000619479">
    <property type="component" value="Unassembled WGS sequence"/>
</dbReference>
<comment type="caution">
    <text evidence="1">The sequence shown here is derived from an EMBL/GenBank/DDBJ whole genome shotgun (WGS) entry which is preliminary data.</text>
</comment>
<evidence type="ECO:0000313" key="1">
    <source>
        <dbReference type="EMBL" id="GID69202.1"/>
    </source>
</evidence>